<dbReference type="RefSeq" id="WP_099033774.1">
    <property type="nucleotide sequence ID" value="NZ_BMGJ01000005.1"/>
</dbReference>
<comment type="caution">
    <text evidence="3">The sequence shown here is derived from an EMBL/GenBank/DDBJ whole genome shotgun (WGS) entry which is preliminary data.</text>
</comment>
<evidence type="ECO:0000256" key="1">
    <source>
        <dbReference type="SAM" id="SignalP"/>
    </source>
</evidence>
<proteinExistence type="predicted"/>
<feature type="domain" description="DUF4124" evidence="2">
    <location>
        <begin position="6"/>
        <end position="59"/>
    </location>
</feature>
<evidence type="ECO:0000313" key="3">
    <source>
        <dbReference type="EMBL" id="GGD62219.1"/>
    </source>
</evidence>
<dbReference type="Proteomes" id="UP000614272">
    <property type="component" value="Unassembled WGS sequence"/>
</dbReference>
<organism evidence="3 4">
    <name type="scientific">Lacimicrobium alkaliphilum</name>
    <dbReference type="NCBI Taxonomy" id="1526571"/>
    <lineage>
        <taxon>Bacteria</taxon>
        <taxon>Pseudomonadati</taxon>
        <taxon>Pseudomonadota</taxon>
        <taxon>Gammaproteobacteria</taxon>
        <taxon>Alteromonadales</taxon>
        <taxon>Alteromonadaceae</taxon>
        <taxon>Lacimicrobium</taxon>
    </lineage>
</organism>
<dbReference type="InterPro" id="IPR013783">
    <property type="entry name" value="Ig-like_fold"/>
</dbReference>
<dbReference type="InterPro" id="IPR025392">
    <property type="entry name" value="DUF4124"/>
</dbReference>
<gene>
    <name evidence="3" type="ORF">GCM10011357_16870</name>
</gene>
<dbReference type="Gene3D" id="2.60.40.10">
    <property type="entry name" value="Immunoglobulins"/>
    <property type="match status" value="1"/>
</dbReference>
<name>A0ABQ1RC41_9ALTE</name>
<sequence>MRYFWLMLLLMTTAQADTLYKVIKADGTVMYTDQPVAGAEPVELPRVNTAESLAAKNAAASRNKSDRPEVQYQLSILYPKSQQTLRDNQGKVTVVAQMQPQTTGAGAFELLMDGKSLATSPSPRFELTEVNRGAHTIEVRYVNNSGKVLASSSPTEFFLHQASVLNRPQ</sequence>
<dbReference type="EMBL" id="BMGJ01000005">
    <property type="protein sequence ID" value="GGD62219.1"/>
    <property type="molecule type" value="Genomic_DNA"/>
</dbReference>
<dbReference type="Pfam" id="PF13511">
    <property type="entry name" value="DUF4124"/>
    <property type="match status" value="1"/>
</dbReference>
<accession>A0ABQ1RC41</accession>
<reference evidence="4" key="1">
    <citation type="journal article" date="2019" name="Int. J. Syst. Evol. Microbiol.">
        <title>The Global Catalogue of Microorganisms (GCM) 10K type strain sequencing project: providing services to taxonomists for standard genome sequencing and annotation.</title>
        <authorList>
            <consortium name="The Broad Institute Genomics Platform"/>
            <consortium name="The Broad Institute Genome Sequencing Center for Infectious Disease"/>
            <person name="Wu L."/>
            <person name="Ma J."/>
        </authorList>
    </citation>
    <scope>NUCLEOTIDE SEQUENCE [LARGE SCALE GENOMIC DNA]</scope>
    <source>
        <strain evidence="4">CGMCC 1.12923</strain>
    </source>
</reference>
<feature type="signal peptide" evidence="1">
    <location>
        <begin position="1"/>
        <end position="16"/>
    </location>
</feature>
<evidence type="ECO:0000313" key="4">
    <source>
        <dbReference type="Proteomes" id="UP000614272"/>
    </source>
</evidence>
<keyword evidence="1" id="KW-0732">Signal</keyword>
<feature type="chain" id="PRO_5045400992" description="DUF4124 domain-containing protein" evidence="1">
    <location>
        <begin position="17"/>
        <end position="169"/>
    </location>
</feature>
<evidence type="ECO:0000259" key="2">
    <source>
        <dbReference type="Pfam" id="PF13511"/>
    </source>
</evidence>
<protein>
    <recommendedName>
        <fullName evidence="2">DUF4124 domain-containing protein</fullName>
    </recommendedName>
</protein>
<keyword evidence="4" id="KW-1185">Reference proteome</keyword>